<evidence type="ECO:0000259" key="4">
    <source>
        <dbReference type="Pfam" id="PF14870"/>
    </source>
</evidence>
<proteinExistence type="predicted"/>
<keyword evidence="2" id="KW-0604">Photosystem II</keyword>
<dbReference type="GO" id="GO:0015979">
    <property type="term" value="P:photosynthesis"/>
    <property type="evidence" value="ECO:0007669"/>
    <property type="project" value="UniProtKB-KW"/>
</dbReference>
<feature type="domain" description="Photosynthesis system II assembly factor Ycf48/Hcf136-like" evidence="4">
    <location>
        <begin position="67"/>
        <end position="126"/>
    </location>
</feature>
<dbReference type="InterPro" id="IPR028203">
    <property type="entry name" value="PSII_CF48-like_dom"/>
</dbReference>
<keyword evidence="1" id="KW-0602">Photosynthesis</keyword>
<protein>
    <submittedName>
        <fullName evidence="5">Glycosyl hydrolase</fullName>
    </submittedName>
</protein>
<evidence type="ECO:0000313" key="6">
    <source>
        <dbReference type="Proteomes" id="UP000272778"/>
    </source>
</evidence>
<sequence>MKSIKQTNRLRPALSAWMLTLAMLAGHSAGANAADDIAVLHAPAAVVPYASQEAILGAADTGKRLVAVGEHGVILLSDDGGRSFRQARSVPTQAQLNAVTFVGQQGWAVGQWGVVLHSADNGETWSLQRSDASVDQPLYSTYFLDDQHGFAVGLWSLFLKTDDGGKTWAAVKIPVQQGMKVKTPNFSHIFGDGKGALFISAEHGYVLRSLDGGQTWTYLSTGYEGSFWAGCVDAAGNVVVGGLRGSIYVSADRGETWSKASTPAQNSITAISTSGSRIFAVGLNGTRLVSTDGGKSFESLGHCGETSYTALSMSGDSVVPYSTDGVGSPEQVGSSAK</sequence>
<dbReference type="GO" id="GO:0016787">
    <property type="term" value="F:hydrolase activity"/>
    <property type="evidence" value="ECO:0007669"/>
    <property type="project" value="UniProtKB-KW"/>
</dbReference>
<dbReference type="InterPro" id="IPR015943">
    <property type="entry name" value="WD40/YVTN_repeat-like_dom_sf"/>
</dbReference>
<dbReference type="PANTHER" id="PTHR47199">
    <property type="entry name" value="PHOTOSYSTEM II STABILITY/ASSEMBLY FACTOR HCF136, CHLOROPLASTIC"/>
    <property type="match status" value="1"/>
</dbReference>
<dbReference type="Gene3D" id="2.130.10.10">
    <property type="entry name" value="YVTN repeat-like/Quinoprotein amine dehydrogenase"/>
    <property type="match status" value="3"/>
</dbReference>
<dbReference type="SUPFAM" id="SSF110296">
    <property type="entry name" value="Oligoxyloglucan reducing end-specific cellobiohydrolase"/>
    <property type="match status" value="1"/>
</dbReference>
<reference evidence="5 6" key="1">
    <citation type="submission" date="2018-11" db="EMBL/GenBank/DDBJ databases">
        <title>Paraburkholderia sp. DHOA04, isolated from soil.</title>
        <authorList>
            <person name="Gao Z.-H."/>
            <person name="Qiu L.-H."/>
            <person name="Fu J.-C."/>
        </authorList>
    </citation>
    <scope>NUCLEOTIDE SEQUENCE [LARGE SCALE GENOMIC DNA]</scope>
    <source>
        <strain evidence="5 6">DHOA04</strain>
    </source>
</reference>
<dbReference type="Proteomes" id="UP000272778">
    <property type="component" value="Unassembled WGS sequence"/>
</dbReference>
<feature type="signal peptide" evidence="3">
    <location>
        <begin position="1"/>
        <end position="33"/>
    </location>
</feature>
<comment type="caution">
    <text evidence="5">The sequence shown here is derived from an EMBL/GenBank/DDBJ whole genome shotgun (WGS) entry which is preliminary data.</text>
</comment>
<evidence type="ECO:0000256" key="1">
    <source>
        <dbReference type="ARBA" id="ARBA00022531"/>
    </source>
</evidence>
<organism evidence="5 6">
    <name type="scientific">Paraburkholderia dinghuensis</name>
    <dbReference type="NCBI Taxonomy" id="2305225"/>
    <lineage>
        <taxon>Bacteria</taxon>
        <taxon>Pseudomonadati</taxon>
        <taxon>Pseudomonadota</taxon>
        <taxon>Betaproteobacteria</taxon>
        <taxon>Burkholderiales</taxon>
        <taxon>Burkholderiaceae</taxon>
        <taxon>Paraburkholderia</taxon>
    </lineage>
</organism>
<evidence type="ECO:0000256" key="3">
    <source>
        <dbReference type="SAM" id="SignalP"/>
    </source>
</evidence>
<evidence type="ECO:0000256" key="2">
    <source>
        <dbReference type="ARBA" id="ARBA00023276"/>
    </source>
</evidence>
<dbReference type="PANTHER" id="PTHR47199:SF2">
    <property type="entry name" value="PHOTOSYSTEM II STABILITY_ASSEMBLY FACTOR HCF136, CHLOROPLASTIC"/>
    <property type="match status" value="1"/>
</dbReference>
<keyword evidence="6" id="KW-1185">Reference proteome</keyword>
<gene>
    <name evidence="5" type="ORF">D1Y85_03740</name>
</gene>
<dbReference type="OrthoDB" id="9767885at2"/>
<name>A0A3N6NCG6_9BURK</name>
<dbReference type="AlphaFoldDB" id="A0A3N6NCG6"/>
<accession>A0A3N6NCG6</accession>
<keyword evidence="5" id="KW-0378">Hydrolase</keyword>
<dbReference type="RefSeq" id="WP_124149691.1">
    <property type="nucleotide sequence ID" value="NZ_RQIS01000002.1"/>
</dbReference>
<dbReference type="CDD" id="cd15482">
    <property type="entry name" value="Sialidase_non-viral"/>
    <property type="match status" value="1"/>
</dbReference>
<dbReference type="EMBL" id="RQIS01000002">
    <property type="protein sequence ID" value="RQH08991.1"/>
    <property type="molecule type" value="Genomic_DNA"/>
</dbReference>
<evidence type="ECO:0000313" key="5">
    <source>
        <dbReference type="EMBL" id="RQH08991.1"/>
    </source>
</evidence>
<keyword evidence="3" id="KW-0732">Signal</keyword>
<feature type="chain" id="PRO_5018004733" evidence="3">
    <location>
        <begin position="34"/>
        <end position="337"/>
    </location>
</feature>
<dbReference type="GO" id="GO:0009523">
    <property type="term" value="C:photosystem II"/>
    <property type="evidence" value="ECO:0007669"/>
    <property type="project" value="UniProtKB-KW"/>
</dbReference>
<dbReference type="Pfam" id="PF14870">
    <property type="entry name" value="PSII_BNR"/>
    <property type="match status" value="2"/>
</dbReference>
<feature type="domain" description="Photosynthesis system II assembly factor Ycf48/Hcf136-like" evidence="4">
    <location>
        <begin position="133"/>
        <end position="267"/>
    </location>
</feature>